<evidence type="ECO:0000313" key="2">
    <source>
        <dbReference type="EMBL" id="OAQ83466.1"/>
    </source>
</evidence>
<gene>
    <name evidence="2" type="ORF">VFPBJ_02234</name>
</gene>
<feature type="compositionally biased region" description="Low complexity" evidence="1">
    <location>
        <begin position="15"/>
        <end position="29"/>
    </location>
</feature>
<dbReference type="AlphaFoldDB" id="A0A179GZN8"/>
<evidence type="ECO:0000256" key="1">
    <source>
        <dbReference type="SAM" id="MobiDB-lite"/>
    </source>
</evidence>
<dbReference type="InterPro" id="IPR009267">
    <property type="entry name" value="NTP_transf_6"/>
</dbReference>
<dbReference type="Pfam" id="PF06042">
    <property type="entry name" value="NTP_transf_6"/>
    <property type="match status" value="1"/>
</dbReference>
<proteinExistence type="predicted"/>
<protein>
    <submittedName>
        <fullName evidence="2">Uncharacterized protein</fullName>
    </submittedName>
</protein>
<dbReference type="PANTHER" id="PTHR39166:SF1">
    <property type="entry name" value="BLL1166 PROTEIN"/>
    <property type="match status" value="1"/>
</dbReference>
<dbReference type="Proteomes" id="UP000078240">
    <property type="component" value="Unassembled WGS sequence"/>
</dbReference>
<dbReference type="EMBL" id="LSBH01000002">
    <property type="protein sequence ID" value="OAQ83466.1"/>
    <property type="molecule type" value="Genomic_DNA"/>
</dbReference>
<name>A0A179GZN8_PURLI</name>
<evidence type="ECO:0000313" key="3">
    <source>
        <dbReference type="Proteomes" id="UP000078240"/>
    </source>
</evidence>
<comment type="caution">
    <text evidence="2">The sequence shown here is derived from an EMBL/GenBank/DDBJ whole genome shotgun (WGS) entry which is preliminary data.</text>
</comment>
<dbReference type="PANTHER" id="PTHR39166">
    <property type="entry name" value="BLL1166 PROTEIN"/>
    <property type="match status" value="1"/>
</dbReference>
<sequence length="254" mass="28199">MAGANGTQDGDKMAPTETTVSPSSAPSTPLHNPAVNPAHLPVQSQLDLLRRILSTNPTLLCVLHLTAQLRLPNWYLAGGAISQTIWNYMSGHAPEMGIRDYDLVYYDATDLSWEAEDAVIQRARRLFQDAGGLAAAADVEIRNQARVHLWYGDKFGVECAPHGSVEAAIDSWISTSAMVGVRPRLRDDDVAGEDGGDGIMDVEWDVYAPRGLSDFFNMVVRPNPVLGRREQYMKKVVRWQQHWDKLVIEPWPHA</sequence>
<reference evidence="2 3" key="1">
    <citation type="submission" date="2016-01" db="EMBL/GenBank/DDBJ databases">
        <title>Biosynthesis of antibiotic leucinostatins and their inhibition on Phytophthora in bio-control Purpureocillium lilacinum.</title>
        <authorList>
            <person name="Wang G."/>
            <person name="Liu Z."/>
            <person name="Lin R."/>
            <person name="Li E."/>
            <person name="Mao Z."/>
            <person name="Ling J."/>
            <person name="Yin W."/>
            <person name="Xie B."/>
        </authorList>
    </citation>
    <scope>NUCLEOTIDE SEQUENCE [LARGE SCALE GENOMIC DNA]</scope>
    <source>
        <strain evidence="2">PLBJ-1</strain>
    </source>
</reference>
<organism evidence="2 3">
    <name type="scientific">Purpureocillium lilacinum</name>
    <name type="common">Paecilomyces lilacinus</name>
    <dbReference type="NCBI Taxonomy" id="33203"/>
    <lineage>
        <taxon>Eukaryota</taxon>
        <taxon>Fungi</taxon>
        <taxon>Dikarya</taxon>
        <taxon>Ascomycota</taxon>
        <taxon>Pezizomycotina</taxon>
        <taxon>Sordariomycetes</taxon>
        <taxon>Hypocreomycetidae</taxon>
        <taxon>Hypocreales</taxon>
        <taxon>Ophiocordycipitaceae</taxon>
        <taxon>Purpureocillium</taxon>
    </lineage>
</organism>
<accession>A0A179GZN8</accession>
<feature type="region of interest" description="Disordered" evidence="1">
    <location>
        <begin position="1"/>
        <end position="37"/>
    </location>
</feature>